<evidence type="ECO:0000313" key="2">
    <source>
        <dbReference type="Proteomes" id="UP001189122"/>
    </source>
</evidence>
<name>A0A7I8I964_SPIIN</name>
<dbReference type="EMBL" id="LR743588">
    <property type="protein sequence ID" value="CAA2613636.1"/>
    <property type="molecule type" value="Genomic_DNA"/>
</dbReference>
<gene>
    <name evidence="1" type="ORF">SI7747_01000041</name>
</gene>
<protein>
    <submittedName>
        <fullName evidence="1">Uncharacterized protein</fullName>
    </submittedName>
</protein>
<accession>A0A7I8I964</accession>
<dbReference type="AlphaFoldDB" id="A0A7I8I964"/>
<evidence type="ECO:0000313" key="1">
    <source>
        <dbReference type="EMBL" id="CAA2613636.1"/>
    </source>
</evidence>
<sequence length="54" mass="6490">MQCSWTLMSVRMNLSFHRNLYSITIKLITGYHYPFVPIRQLLRWPITLKISSHP</sequence>
<reference evidence="1 2" key="1">
    <citation type="submission" date="2019-12" db="EMBL/GenBank/DDBJ databases">
        <authorList>
            <person name="Scholz U."/>
            <person name="Mascher M."/>
            <person name="Fiebig A."/>
        </authorList>
    </citation>
    <scope>NUCLEOTIDE SEQUENCE</scope>
</reference>
<keyword evidence="2" id="KW-1185">Reference proteome</keyword>
<dbReference type="Proteomes" id="UP001189122">
    <property type="component" value="Unassembled WGS sequence"/>
</dbReference>
<dbReference type="EMBL" id="CACRZD030000001">
    <property type="protein sequence ID" value="CAA6653451.1"/>
    <property type="molecule type" value="Genomic_DNA"/>
</dbReference>
<organism evidence="1">
    <name type="scientific">Spirodela intermedia</name>
    <name type="common">Intermediate duckweed</name>
    <dbReference type="NCBI Taxonomy" id="51605"/>
    <lineage>
        <taxon>Eukaryota</taxon>
        <taxon>Viridiplantae</taxon>
        <taxon>Streptophyta</taxon>
        <taxon>Embryophyta</taxon>
        <taxon>Tracheophyta</taxon>
        <taxon>Spermatophyta</taxon>
        <taxon>Magnoliopsida</taxon>
        <taxon>Liliopsida</taxon>
        <taxon>Araceae</taxon>
        <taxon>Lemnoideae</taxon>
        <taxon>Spirodela</taxon>
    </lineage>
</organism>
<proteinExistence type="predicted"/>